<name>A0ABW3QMZ5_9PSEU</name>
<proteinExistence type="predicted"/>
<reference evidence="2" key="1">
    <citation type="journal article" date="2019" name="Int. J. Syst. Evol. Microbiol.">
        <title>The Global Catalogue of Microorganisms (GCM) 10K type strain sequencing project: providing services to taxonomists for standard genome sequencing and annotation.</title>
        <authorList>
            <consortium name="The Broad Institute Genomics Platform"/>
            <consortium name="The Broad Institute Genome Sequencing Center for Infectious Disease"/>
            <person name="Wu L."/>
            <person name="Ma J."/>
        </authorList>
    </citation>
    <scope>NUCLEOTIDE SEQUENCE [LARGE SCALE GENOMIC DNA]</scope>
    <source>
        <strain evidence="2">CCUG 60214</strain>
    </source>
</reference>
<dbReference type="Pfam" id="PF19383">
    <property type="entry name" value="DUF5958"/>
    <property type="match status" value="1"/>
</dbReference>
<dbReference type="RefSeq" id="WP_380720243.1">
    <property type="nucleotide sequence ID" value="NZ_JBHTLK010000013.1"/>
</dbReference>
<comment type="caution">
    <text evidence="1">The sequence shown here is derived from an EMBL/GenBank/DDBJ whole genome shotgun (WGS) entry which is preliminary data.</text>
</comment>
<gene>
    <name evidence="1" type="ORF">ACFQ3T_04910</name>
</gene>
<evidence type="ECO:0000313" key="1">
    <source>
        <dbReference type="EMBL" id="MFD1146458.1"/>
    </source>
</evidence>
<sequence length="204" mass="22524">MALYIRASQQDRHTLYRAERPSTPLRLRHPPFTSEIGNSRRDLLLSPGVGSDDCAMMNGCREDFGEMHERGIILNELAQGLRPLSEGVGWFEGLAADDQVTTLRDVAEYCVQARATVEDGAESVRRSGIRPTHTPAVLITRGRLTEQLAKIVNLPADERVKAFRLLVALLGVADERRRARYCADGCGHAWHHLSPGRQIGSGTG</sequence>
<dbReference type="Proteomes" id="UP001597168">
    <property type="component" value="Unassembled WGS sequence"/>
</dbReference>
<accession>A0ABW3QMZ5</accession>
<dbReference type="InterPro" id="IPR046002">
    <property type="entry name" value="DUF5958"/>
</dbReference>
<evidence type="ECO:0000313" key="2">
    <source>
        <dbReference type="Proteomes" id="UP001597168"/>
    </source>
</evidence>
<keyword evidence="2" id="KW-1185">Reference proteome</keyword>
<dbReference type="EMBL" id="JBHTLK010000013">
    <property type="protein sequence ID" value="MFD1146458.1"/>
    <property type="molecule type" value="Genomic_DNA"/>
</dbReference>
<protein>
    <submittedName>
        <fullName evidence="1">DUF5958 family protein</fullName>
    </submittedName>
</protein>
<organism evidence="1 2">
    <name type="scientific">Saccharothrix hoggarensis</name>
    <dbReference type="NCBI Taxonomy" id="913853"/>
    <lineage>
        <taxon>Bacteria</taxon>
        <taxon>Bacillati</taxon>
        <taxon>Actinomycetota</taxon>
        <taxon>Actinomycetes</taxon>
        <taxon>Pseudonocardiales</taxon>
        <taxon>Pseudonocardiaceae</taxon>
        <taxon>Saccharothrix</taxon>
    </lineage>
</organism>